<evidence type="ECO:0000313" key="2">
    <source>
        <dbReference type="EMBL" id="RMI44072.1"/>
    </source>
</evidence>
<accession>A0A3M2M3T0</accession>
<keyword evidence="3" id="KW-1185">Reference proteome</keyword>
<proteinExistence type="predicted"/>
<sequence length="69" mass="7329">MMILVLVSIIAVFFAGCVCGIFALIVLGIHAEERRARTNKVPGTAGTVSRRLLTTRTSDKPSTKVGAGR</sequence>
<evidence type="ECO:0000256" key="1">
    <source>
        <dbReference type="SAM" id="Phobius"/>
    </source>
</evidence>
<comment type="caution">
    <text evidence="2">The sequence shown here is derived from an EMBL/GenBank/DDBJ whole genome shotgun (WGS) entry which is preliminary data.</text>
</comment>
<keyword evidence="1" id="KW-0472">Membrane</keyword>
<protein>
    <submittedName>
        <fullName evidence="2">Uncharacterized protein</fullName>
    </submittedName>
</protein>
<organism evidence="2 3">
    <name type="scientific">Actinomadura harenae</name>
    <dbReference type="NCBI Taxonomy" id="2483351"/>
    <lineage>
        <taxon>Bacteria</taxon>
        <taxon>Bacillati</taxon>
        <taxon>Actinomycetota</taxon>
        <taxon>Actinomycetes</taxon>
        <taxon>Streptosporangiales</taxon>
        <taxon>Thermomonosporaceae</taxon>
        <taxon>Actinomadura</taxon>
    </lineage>
</organism>
<dbReference type="AlphaFoldDB" id="A0A3M2M3T0"/>
<gene>
    <name evidence="2" type="ORF">EBO15_14225</name>
</gene>
<keyword evidence="1" id="KW-0812">Transmembrane</keyword>
<keyword evidence="1" id="KW-1133">Transmembrane helix</keyword>
<dbReference type="Proteomes" id="UP000282674">
    <property type="component" value="Unassembled WGS sequence"/>
</dbReference>
<evidence type="ECO:0000313" key="3">
    <source>
        <dbReference type="Proteomes" id="UP000282674"/>
    </source>
</evidence>
<dbReference type="EMBL" id="RFFG01000021">
    <property type="protein sequence ID" value="RMI44072.1"/>
    <property type="molecule type" value="Genomic_DNA"/>
</dbReference>
<feature type="transmembrane region" description="Helical" evidence="1">
    <location>
        <begin position="6"/>
        <end position="29"/>
    </location>
</feature>
<name>A0A3M2M3T0_9ACTN</name>
<reference evidence="2 3" key="1">
    <citation type="submission" date="2018-10" db="EMBL/GenBank/DDBJ databases">
        <title>Isolation from soil.</title>
        <authorList>
            <person name="Hu J."/>
        </authorList>
    </citation>
    <scope>NUCLEOTIDE SEQUENCE [LARGE SCALE GENOMIC DNA]</scope>
    <source>
        <strain evidence="2 3">NEAU-Ht49</strain>
    </source>
</reference>